<protein>
    <recommendedName>
        <fullName evidence="4">Xylulose kinase</fullName>
        <ecNumber evidence="4">2.7.1.17</ecNumber>
    </recommendedName>
</protein>
<evidence type="ECO:0000259" key="6">
    <source>
        <dbReference type="Pfam" id="PF02782"/>
    </source>
</evidence>
<sequence length="538" mass="59377">MLNIDTNMTENNSYLGFDFSTQQLKAVVINEDLEVTHQSVVNFDIDLPEFRTHGGVHSQEDNLTVTAPTIMWIKALDMLIERLKLEGVDFSTVSAISGAAQQHGSVYWKKGAEQILLDISPNKFLHEQLQGCFSLRDSPVWMDSSTTSQCKNLEEAVGGAMALAQLTGSHAYERFTGNQIAKFYQTRPGTFDMTERISLISSFGASLFLGQYAPIDLSDGSGMNLLDINTKDWSDVCLEACAPSLRKKLGQPVPACTVLGSVSPYFIERYGFSENCKVVAFTGDNPASLAGTQMNKGDMTISLGTSDTVFLWLTDPKPSLSGHILCNPINSKEFMALLCFKNGSFTRERIRDECAEGSWELFNDILESTPRGNFGNIGMFFDMMEILPAVVGDFRFNKNNESVQRFSKEVEVRALVEGQFLAKRVHAEDFGFKIDSSARIIATGGASTNKSLTQVLADVFNLPVFVLDIANSACLGSALRAKHALLGEDFCFQNMFNKPLGIQLSALPAKDADEVYGPMLARYRTLQERVFKICNPSK</sequence>
<evidence type="ECO:0000259" key="5">
    <source>
        <dbReference type="Pfam" id="PF00370"/>
    </source>
</evidence>
<evidence type="ECO:0000313" key="7">
    <source>
        <dbReference type="EMBL" id="CAL1274431.1"/>
    </source>
</evidence>
<dbReference type="InterPro" id="IPR000577">
    <property type="entry name" value="Carb_kinase_FGGY"/>
</dbReference>
<dbReference type="PANTHER" id="PTHR10196:SF57">
    <property type="entry name" value="XYLULOSE KINASE"/>
    <property type="match status" value="1"/>
</dbReference>
<dbReference type="SUPFAM" id="SSF53067">
    <property type="entry name" value="Actin-like ATPase domain"/>
    <property type="match status" value="2"/>
</dbReference>
<dbReference type="FunFam" id="3.30.420.40:FF:000118">
    <property type="entry name" value="Xylulose kinase 2"/>
    <property type="match status" value="1"/>
</dbReference>
<dbReference type="GO" id="GO:0005997">
    <property type="term" value="P:xylulose metabolic process"/>
    <property type="evidence" value="ECO:0007669"/>
    <property type="project" value="UniProtKB-UniRule"/>
</dbReference>
<comment type="catalytic activity">
    <reaction evidence="4">
        <text>D-xylulose + ATP = D-xylulose 5-phosphate + ADP + H(+)</text>
        <dbReference type="Rhea" id="RHEA:10964"/>
        <dbReference type="ChEBI" id="CHEBI:15378"/>
        <dbReference type="ChEBI" id="CHEBI:17140"/>
        <dbReference type="ChEBI" id="CHEBI:30616"/>
        <dbReference type="ChEBI" id="CHEBI:57737"/>
        <dbReference type="ChEBI" id="CHEBI:456216"/>
        <dbReference type="EC" id="2.7.1.17"/>
    </reaction>
</comment>
<dbReference type="Proteomes" id="UP001497382">
    <property type="component" value="Unassembled WGS sequence"/>
</dbReference>
<dbReference type="AlphaFoldDB" id="A0AAV1ZT83"/>
<dbReference type="GO" id="GO:0005829">
    <property type="term" value="C:cytosol"/>
    <property type="evidence" value="ECO:0007669"/>
    <property type="project" value="TreeGrafter"/>
</dbReference>
<evidence type="ECO:0000256" key="2">
    <source>
        <dbReference type="ARBA" id="ARBA00022679"/>
    </source>
</evidence>
<feature type="domain" description="Carbohydrate kinase FGGY N-terminal" evidence="5">
    <location>
        <begin position="138"/>
        <end position="291"/>
    </location>
</feature>
<keyword evidence="8" id="KW-1185">Reference proteome</keyword>
<dbReference type="InterPro" id="IPR043129">
    <property type="entry name" value="ATPase_NBD"/>
</dbReference>
<dbReference type="EMBL" id="CAXIEN010000077">
    <property type="protein sequence ID" value="CAL1274431.1"/>
    <property type="molecule type" value="Genomic_DNA"/>
</dbReference>
<comment type="similarity">
    <text evidence="1 4">Belongs to the FGGY kinase family.</text>
</comment>
<dbReference type="InterPro" id="IPR042024">
    <property type="entry name" value="D-XK_euk"/>
</dbReference>
<dbReference type="PANTHER" id="PTHR10196">
    <property type="entry name" value="SUGAR KINASE"/>
    <property type="match status" value="1"/>
</dbReference>
<dbReference type="EC" id="2.7.1.17" evidence="4"/>
<keyword evidence="4" id="KW-0067">ATP-binding</keyword>
<proteinExistence type="inferred from homology"/>
<dbReference type="Pfam" id="PF02782">
    <property type="entry name" value="FGGY_C"/>
    <property type="match status" value="1"/>
</dbReference>
<evidence type="ECO:0000256" key="4">
    <source>
        <dbReference type="RuleBase" id="RU367058"/>
    </source>
</evidence>
<keyword evidence="3 4" id="KW-0418">Kinase</keyword>
<keyword evidence="4" id="KW-0547">Nucleotide-binding</keyword>
<keyword evidence="4" id="KW-0859">Xylose metabolism</keyword>
<name>A0AAV1ZT83_9ARAC</name>
<feature type="domain" description="Carbohydrate kinase FGGY C-terminal" evidence="6">
    <location>
        <begin position="300"/>
        <end position="484"/>
    </location>
</feature>
<accession>A0AAV1ZT83</accession>
<organism evidence="7 8">
    <name type="scientific">Larinioides sclopetarius</name>
    <dbReference type="NCBI Taxonomy" id="280406"/>
    <lineage>
        <taxon>Eukaryota</taxon>
        <taxon>Metazoa</taxon>
        <taxon>Ecdysozoa</taxon>
        <taxon>Arthropoda</taxon>
        <taxon>Chelicerata</taxon>
        <taxon>Arachnida</taxon>
        <taxon>Araneae</taxon>
        <taxon>Araneomorphae</taxon>
        <taxon>Entelegynae</taxon>
        <taxon>Araneoidea</taxon>
        <taxon>Araneidae</taxon>
        <taxon>Larinioides</taxon>
    </lineage>
</organism>
<reference evidence="7 8" key="1">
    <citation type="submission" date="2024-04" db="EMBL/GenBank/DDBJ databases">
        <authorList>
            <person name="Rising A."/>
            <person name="Reimegard J."/>
            <person name="Sonavane S."/>
            <person name="Akerstrom W."/>
            <person name="Nylinder S."/>
            <person name="Hedman E."/>
            <person name="Kallberg Y."/>
        </authorList>
    </citation>
    <scope>NUCLEOTIDE SEQUENCE [LARGE SCALE GENOMIC DNA]</scope>
</reference>
<keyword evidence="4" id="KW-0119">Carbohydrate metabolism</keyword>
<dbReference type="GO" id="GO:0042732">
    <property type="term" value="P:D-xylose metabolic process"/>
    <property type="evidence" value="ECO:0007669"/>
    <property type="project" value="UniProtKB-UniRule"/>
</dbReference>
<keyword evidence="2 4" id="KW-0808">Transferase</keyword>
<evidence type="ECO:0000256" key="3">
    <source>
        <dbReference type="ARBA" id="ARBA00022777"/>
    </source>
</evidence>
<evidence type="ECO:0000313" key="8">
    <source>
        <dbReference type="Proteomes" id="UP001497382"/>
    </source>
</evidence>
<dbReference type="InterPro" id="IPR018484">
    <property type="entry name" value="FGGY_N"/>
</dbReference>
<evidence type="ECO:0000256" key="1">
    <source>
        <dbReference type="ARBA" id="ARBA00009156"/>
    </source>
</evidence>
<dbReference type="CDD" id="cd07776">
    <property type="entry name" value="ASKHA_NBD_FGGY_SpXK-like"/>
    <property type="match status" value="1"/>
</dbReference>
<dbReference type="PIRSF" id="PIRSF000538">
    <property type="entry name" value="GlpK"/>
    <property type="match status" value="1"/>
</dbReference>
<comment type="caution">
    <text evidence="7">The sequence shown here is derived from an EMBL/GenBank/DDBJ whole genome shotgun (WGS) entry which is preliminary data.</text>
</comment>
<comment type="function">
    <text evidence="4">Phosphorylates D-xylulose to produce D-xylulose 5-phosphate, a molecule that may play an important role in the regulation of glucose metabolism and lipogenesis.</text>
</comment>
<dbReference type="Gene3D" id="3.30.420.40">
    <property type="match status" value="2"/>
</dbReference>
<gene>
    <name evidence="7" type="ORF">LARSCL_LOCUS7458</name>
</gene>
<dbReference type="InterPro" id="IPR018485">
    <property type="entry name" value="FGGY_C"/>
</dbReference>
<dbReference type="Pfam" id="PF00370">
    <property type="entry name" value="FGGY_N"/>
    <property type="match status" value="1"/>
</dbReference>
<dbReference type="GO" id="GO:0005524">
    <property type="term" value="F:ATP binding"/>
    <property type="evidence" value="ECO:0007669"/>
    <property type="project" value="UniProtKB-KW"/>
</dbReference>
<dbReference type="GO" id="GO:0004856">
    <property type="term" value="F:D-xylulokinase activity"/>
    <property type="evidence" value="ECO:0007669"/>
    <property type="project" value="UniProtKB-UniRule"/>
</dbReference>